<dbReference type="RefSeq" id="WP_206725770.1">
    <property type="nucleotide sequence ID" value="NZ_CP071090.1"/>
</dbReference>
<evidence type="ECO:0008006" key="5">
    <source>
        <dbReference type="Google" id="ProtNLM"/>
    </source>
</evidence>
<reference evidence="3 4" key="1">
    <citation type="submission" date="2021-02" db="EMBL/GenBank/DDBJ databases">
        <title>De Novo genome assembly of isolated myxobacteria.</title>
        <authorList>
            <person name="Stevens D.C."/>
        </authorList>
    </citation>
    <scope>NUCLEOTIDE SEQUENCE [LARGE SCALE GENOMIC DNA]</scope>
    <source>
        <strain evidence="4">SCPEA02</strain>
    </source>
</reference>
<dbReference type="EMBL" id="CP071090">
    <property type="protein sequence ID" value="QSQ24204.1"/>
    <property type="molecule type" value="Genomic_DNA"/>
</dbReference>
<feature type="compositionally biased region" description="Acidic residues" evidence="1">
    <location>
        <begin position="46"/>
        <end position="56"/>
    </location>
</feature>
<dbReference type="Proteomes" id="UP000662747">
    <property type="component" value="Chromosome"/>
</dbReference>
<evidence type="ECO:0000313" key="3">
    <source>
        <dbReference type="EMBL" id="QSQ24204.1"/>
    </source>
</evidence>
<sequence>MPAPRALLSAALVACLLFAPGADARFGKHTSSDSKDDTHEATAIGSDEDDDDDDDDGHSSKGEGVQSSGSDGDGCCGGAASSLGEEIVGSLIRLMVEGLVYAIASTGTHLAPEHDAPGSDSEERRHAAPLSLRMGAVGMLPGEGASAMDLYFGLEERRFGVAASVLRLALPADDGTEGTDRLTLVEAHLSHVLYVHPKARLRAEAGVSTARAPDVLMVGPSLGLSVEACVLGPLDVEARAQVTPWPYRQVDGSAGLALHMGGFVMRGGWRGLFLDDLGAVDGISHQDSLHGPYFGLGFAF</sequence>
<feature type="chain" id="PRO_5047034608" description="Outer membrane protein beta-barrel domain-containing protein" evidence="2">
    <location>
        <begin position="25"/>
        <end position="300"/>
    </location>
</feature>
<evidence type="ECO:0000256" key="2">
    <source>
        <dbReference type="SAM" id="SignalP"/>
    </source>
</evidence>
<protein>
    <recommendedName>
        <fullName evidence="5">Outer membrane protein beta-barrel domain-containing protein</fullName>
    </recommendedName>
</protein>
<name>A0ABX7P0R9_9BACT</name>
<evidence type="ECO:0000256" key="1">
    <source>
        <dbReference type="SAM" id="MobiDB-lite"/>
    </source>
</evidence>
<keyword evidence="2" id="KW-0732">Signal</keyword>
<evidence type="ECO:0000313" key="4">
    <source>
        <dbReference type="Proteomes" id="UP000662747"/>
    </source>
</evidence>
<feature type="compositionally biased region" description="Basic and acidic residues" evidence="1">
    <location>
        <begin position="30"/>
        <end position="40"/>
    </location>
</feature>
<keyword evidence="4" id="KW-1185">Reference proteome</keyword>
<gene>
    <name evidence="3" type="ORF">JY651_04325</name>
</gene>
<feature type="region of interest" description="Disordered" evidence="1">
    <location>
        <begin position="26"/>
        <end position="76"/>
    </location>
</feature>
<accession>A0ABX7P0R9</accession>
<organism evidence="3 4">
    <name type="scientific">Pyxidicoccus parkwayensis</name>
    <dbReference type="NCBI Taxonomy" id="2813578"/>
    <lineage>
        <taxon>Bacteria</taxon>
        <taxon>Pseudomonadati</taxon>
        <taxon>Myxococcota</taxon>
        <taxon>Myxococcia</taxon>
        <taxon>Myxococcales</taxon>
        <taxon>Cystobacterineae</taxon>
        <taxon>Myxococcaceae</taxon>
        <taxon>Pyxidicoccus</taxon>
    </lineage>
</organism>
<feature type="signal peptide" evidence="2">
    <location>
        <begin position="1"/>
        <end position="24"/>
    </location>
</feature>
<proteinExistence type="predicted"/>